<dbReference type="Proteomes" id="UP000183376">
    <property type="component" value="Chromosome I"/>
</dbReference>
<dbReference type="SUPFAM" id="SSF103473">
    <property type="entry name" value="MFS general substrate transporter"/>
    <property type="match status" value="1"/>
</dbReference>
<dbReference type="STRING" id="211114.SAMN04489726_0339"/>
<feature type="transmembrane region" description="Helical" evidence="5">
    <location>
        <begin position="338"/>
        <end position="360"/>
    </location>
</feature>
<dbReference type="GO" id="GO:0022857">
    <property type="term" value="F:transmembrane transporter activity"/>
    <property type="evidence" value="ECO:0007669"/>
    <property type="project" value="InterPro"/>
</dbReference>
<dbReference type="InterPro" id="IPR051788">
    <property type="entry name" value="MFS_Transporter"/>
</dbReference>
<dbReference type="InterPro" id="IPR020846">
    <property type="entry name" value="MFS_dom"/>
</dbReference>
<feature type="transmembrane region" description="Helical" evidence="5">
    <location>
        <begin position="53"/>
        <end position="72"/>
    </location>
</feature>
<dbReference type="EMBL" id="LT629701">
    <property type="protein sequence ID" value="SDM20329.1"/>
    <property type="molecule type" value="Genomic_DNA"/>
</dbReference>
<evidence type="ECO:0000313" key="7">
    <source>
        <dbReference type="EMBL" id="SDM20329.1"/>
    </source>
</evidence>
<feature type="transmembrane region" description="Helical" evidence="5">
    <location>
        <begin position="285"/>
        <end position="302"/>
    </location>
</feature>
<dbReference type="AlphaFoldDB" id="A0A1G9RAJ0"/>
<accession>A0A1G9RAJ0</accession>
<keyword evidence="2 5" id="KW-0812">Transmembrane</keyword>
<evidence type="ECO:0000313" key="8">
    <source>
        <dbReference type="Proteomes" id="UP000183376"/>
    </source>
</evidence>
<comment type="subcellular location">
    <subcellularLocation>
        <location evidence="1">Cell membrane</location>
        <topology evidence="1">Multi-pass membrane protein</topology>
    </subcellularLocation>
</comment>
<protein>
    <submittedName>
        <fullName evidence="7">Predicted arabinose efflux permease, MFS family</fullName>
    </submittedName>
</protein>
<evidence type="ECO:0000256" key="5">
    <source>
        <dbReference type="SAM" id="Phobius"/>
    </source>
</evidence>
<evidence type="ECO:0000256" key="2">
    <source>
        <dbReference type="ARBA" id="ARBA00022692"/>
    </source>
</evidence>
<reference evidence="7 8" key="1">
    <citation type="submission" date="2016-10" db="EMBL/GenBank/DDBJ databases">
        <authorList>
            <person name="de Groot N.N."/>
        </authorList>
    </citation>
    <scope>NUCLEOTIDE SEQUENCE [LARGE SCALE GENOMIC DNA]</scope>
    <source>
        <strain evidence="7 8">DSM 44149</strain>
    </source>
</reference>
<keyword evidence="3 5" id="KW-1133">Transmembrane helix</keyword>
<dbReference type="Pfam" id="PF07690">
    <property type="entry name" value="MFS_1"/>
    <property type="match status" value="1"/>
</dbReference>
<name>A0A1G9RAJ0_ALLAB</name>
<feature type="transmembrane region" description="Helical" evidence="5">
    <location>
        <begin position="400"/>
        <end position="421"/>
    </location>
</feature>
<dbReference type="GO" id="GO:0005886">
    <property type="term" value="C:plasma membrane"/>
    <property type="evidence" value="ECO:0007669"/>
    <property type="project" value="UniProtKB-SubCell"/>
</dbReference>
<dbReference type="InterPro" id="IPR011701">
    <property type="entry name" value="MFS"/>
</dbReference>
<feature type="transmembrane region" description="Helical" evidence="5">
    <location>
        <begin position="314"/>
        <end position="332"/>
    </location>
</feature>
<feature type="transmembrane region" description="Helical" evidence="5">
    <location>
        <begin position="206"/>
        <end position="225"/>
    </location>
</feature>
<feature type="domain" description="Major facilitator superfamily (MFS) profile" evidence="6">
    <location>
        <begin position="50"/>
        <end position="426"/>
    </location>
</feature>
<dbReference type="PANTHER" id="PTHR23514:SF13">
    <property type="entry name" value="INNER MEMBRANE PROTEIN YBJJ"/>
    <property type="match status" value="1"/>
</dbReference>
<evidence type="ECO:0000259" key="6">
    <source>
        <dbReference type="PROSITE" id="PS50850"/>
    </source>
</evidence>
<sequence length="449" mass="44792">MPGLDPFALTVDFAARIPGHRGVLLACPQSAAFTQGKGDAEVATTGVTRARRAGVATFALVGFVFGVWTVRIPALADRLALGEGAVGFTVFAWGTGALLCMQLSRSVLSRVGSRTVLRLAAPAVGLGVLAVSAAGSYPVLLAAVVVFGMAFGLTDIAMNAQASTVELAMGRPVMSGMHAGWSAGAVTGGLTGAGAAALGMGFTPTLALAGALSVPVALVLGRDYLCDPTASEGAEPATGGAVRMPAAVYLIGALCFVAFLIEGSVADWSGLYLRDALGAGDSLAALGYPAFEVAMLAGRLLGDRASARYGARHLLVWSGIATAAAFVLVVLADAPATALLGFAVVGAAVCVAVPLTFSLAGTVVPQRVAGAAIAQVGALGYTGLLLGPVLIGVVAEASDLGVGLTGVALLALAMSAGAWLLRGRTVKRVSVRVVRGPKRRTPGLSRGST</sequence>
<feature type="transmembrane region" description="Helical" evidence="5">
    <location>
        <begin position="246"/>
        <end position="265"/>
    </location>
</feature>
<evidence type="ECO:0000256" key="4">
    <source>
        <dbReference type="ARBA" id="ARBA00023136"/>
    </source>
</evidence>
<dbReference type="CDD" id="cd17393">
    <property type="entry name" value="MFS_MosC_like"/>
    <property type="match status" value="1"/>
</dbReference>
<dbReference type="Gene3D" id="1.20.1250.20">
    <property type="entry name" value="MFS general substrate transporter like domains"/>
    <property type="match status" value="1"/>
</dbReference>
<dbReference type="InterPro" id="IPR036259">
    <property type="entry name" value="MFS_trans_sf"/>
</dbReference>
<keyword evidence="8" id="KW-1185">Reference proteome</keyword>
<keyword evidence="4 5" id="KW-0472">Membrane</keyword>
<dbReference type="OrthoDB" id="151222at2"/>
<dbReference type="PROSITE" id="PS50850">
    <property type="entry name" value="MFS"/>
    <property type="match status" value="1"/>
</dbReference>
<organism evidence="7 8">
    <name type="scientific">Allokutzneria albata</name>
    <name type="common">Kibdelosporangium albatum</name>
    <dbReference type="NCBI Taxonomy" id="211114"/>
    <lineage>
        <taxon>Bacteria</taxon>
        <taxon>Bacillati</taxon>
        <taxon>Actinomycetota</taxon>
        <taxon>Actinomycetes</taxon>
        <taxon>Pseudonocardiales</taxon>
        <taxon>Pseudonocardiaceae</taxon>
        <taxon>Allokutzneria</taxon>
    </lineage>
</organism>
<evidence type="ECO:0000256" key="1">
    <source>
        <dbReference type="ARBA" id="ARBA00004651"/>
    </source>
</evidence>
<feature type="transmembrane region" description="Helical" evidence="5">
    <location>
        <begin position="139"/>
        <end position="158"/>
    </location>
</feature>
<feature type="transmembrane region" description="Helical" evidence="5">
    <location>
        <begin position="84"/>
        <end position="103"/>
    </location>
</feature>
<proteinExistence type="predicted"/>
<dbReference type="PANTHER" id="PTHR23514">
    <property type="entry name" value="BYPASS OF STOP CODON PROTEIN 6"/>
    <property type="match status" value="1"/>
</dbReference>
<evidence type="ECO:0000256" key="3">
    <source>
        <dbReference type="ARBA" id="ARBA00022989"/>
    </source>
</evidence>
<gene>
    <name evidence="7" type="ORF">SAMN04489726_0339</name>
</gene>
<dbReference type="eggNOG" id="COG2814">
    <property type="taxonomic scope" value="Bacteria"/>
</dbReference>
<feature type="transmembrane region" description="Helical" evidence="5">
    <location>
        <begin position="372"/>
        <end position="394"/>
    </location>
</feature>